<dbReference type="GO" id="GO:0005886">
    <property type="term" value="C:plasma membrane"/>
    <property type="evidence" value="ECO:0007669"/>
    <property type="project" value="TreeGrafter"/>
</dbReference>
<dbReference type="InterPro" id="IPR011623">
    <property type="entry name" value="7TMR_DISM_rcpt_extracell_dom1"/>
</dbReference>
<dbReference type="GO" id="GO:0052621">
    <property type="term" value="F:diguanylate cyclase activity"/>
    <property type="evidence" value="ECO:0007669"/>
    <property type="project" value="UniProtKB-EC"/>
</dbReference>
<keyword evidence="7" id="KW-0548">Nucleotidyltransferase</keyword>
<keyword evidence="5" id="KW-0812">Transmembrane</keyword>
<dbReference type="NCBIfam" id="TIGR00254">
    <property type="entry name" value="GGDEF"/>
    <property type="match status" value="1"/>
</dbReference>
<reference evidence="7" key="1">
    <citation type="journal article" date="2023" name="Int. J. Syst. Evol. Microbiol.">
        <title>&lt;i&gt;Shewanella septentrionalis&lt;/i&gt; sp. nov. and &lt;i&gt;Shewanella holmiensis&lt;/i&gt; sp. nov., isolated from Baltic Sea water and sediments.</title>
        <authorList>
            <person name="Martin-Rodriguez A.J."/>
            <person name="Thorell K."/>
            <person name="Joffre E."/>
            <person name="Jensie-Markopoulos S."/>
            <person name="Moore E.R.B."/>
            <person name="Sjoling A."/>
        </authorList>
    </citation>
    <scope>NUCLEOTIDE SEQUENCE</scope>
    <source>
        <strain evidence="7">SP1S2-7</strain>
    </source>
</reference>
<dbReference type="InterPro" id="IPR000160">
    <property type="entry name" value="GGDEF_dom"/>
</dbReference>
<evidence type="ECO:0000259" key="6">
    <source>
        <dbReference type="PROSITE" id="PS50887"/>
    </source>
</evidence>
<dbReference type="Gene3D" id="2.60.40.2380">
    <property type="match status" value="1"/>
</dbReference>
<dbReference type="InterPro" id="IPR011622">
    <property type="entry name" value="7TMR_DISM_rcpt_extracell_dom2"/>
</dbReference>
<feature type="coiled-coil region" evidence="4">
    <location>
        <begin position="403"/>
        <end position="469"/>
    </location>
</feature>
<proteinExistence type="predicted"/>
<feature type="transmembrane region" description="Helical" evidence="5">
    <location>
        <begin position="202"/>
        <end position="221"/>
    </location>
</feature>
<feature type="transmembrane region" description="Helical" evidence="5">
    <location>
        <begin position="298"/>
        <end position="315"/>
    </location>
</feature>
<evidence type="ECO:0000256" key="3">
    <source>
        <dbReference type="ARBA" id="ARBA00034247"/>
    </source>
</evidence>
<evidence type="ECO:0000313" key="8">
    <source>
        <dbReference type="Proteomes" id="UP001155546"/>
    </source>
</evidence>
<dbReference type="SMART" id="SM00267">
    <property type="entry name" value="GGDEF"/>
    <property type="match status" value="1"/>
</dbReference>
<dbReference type="AlphaFoldDB" id="A0A9X2WN78"/>
<dbReference type="RefSeq" id="WP_261298381.1">
    <property type="nucleotide sequence ID" value="NZ_JAMTCD010000010.1"/>
</dbReference>
<feature type="transmembrane region" description="Helical" evidence="5">
    <location>
        <begin position="321"/>
        <end position="344"/>
    </location>
</feature>
<feature type="transmembrane region" description="Helical" evidence="5">
    <location>
        <begin position="233"/>
        <end position="253"/>
    </location>
</feature>
<feature type="domain" description="GGDEF" evidence="6">
    <location>
        <begin position="500"/>
        <end position="635"/>
    </location>
</feature>
<evidence type="ECO:0000256" key="2">
    <source>
        <dbReference type="ARBA" id="ARBA00012528"/>
    </source>
</evidence>
<dbReference type="PROSITE" id="PS50887">
    <property type="entry name" value="GGDEF"/>
    <property type="match status" value="1"/>
</dbReference>
<keyword evidence="5" id="KW-0472">Membrane</keyword>
<dbReference type="PANTHER" id="PTHR45138">
    <property type="entry name" value="REGULATORY COMPONENTS OF SENSORY TRANSDUCTION SYSTEM"/>
    <property type="match status" value="1"/>
</dbReference>
<comment type="catalytic activity">
    <reaction evidence="3">
        <text>2 GTP = 3',3'-c-di-GMP + 2 diphosphate</text>
        <dbReference type="Rhea" id="RHEA:24898"/>
        <dbReference type="ChEBI" id="CHEBI:33019"/>
        <dbReference type="ChEBI" id="CHEBI:37565"/>
        <dbReference type="ChEBI" id="CHEBI:58805"/>
        <dbReference type="EC" id="2.7.7.65"/>
    </reaction>
</comment>
<dbReference type="GO" id="GO:0043709">
    <property type="term" value="P:cell adhesion involved in single-species biofilm formation"/>
    <property type="evidence" value="ECO:0007669"/>
    <property type="project" value="TreeGrafter"/>
</dbReference>
<dbReference type="Pfam" id="PF00990">
    <property type="entry name" value="GGDEF"/>
    <property type="match status" value="1"/>
</dbReference>
<protein>
    <recommendedName>
        <fullName evidence="2">diguanylate cyclase</fullName>
        <ecNumber evidence="2">2.7.7.65</ecNumber>
    </recommendedName>
</protein>
<dbReference type="PANTHER" id="PTHR45138:SF9">
    <property type="entry name" value="DIGUANYLATE CYCLASE DGCM-RELATED"/>
    <property type="match status" value="1"/>
</dbReference>
<keyword evidence="4" id="KW-0175">Coiled coil</keyword>
<name>A0A9X2WN78_9GAMM</name>
<dbReference type="InterPro" id="IPR043128">
    <property type="entry name" value="Rev_trsase/Diguanyl_cyclase"/>
</dbReference>
<dbReference type="Gene3D" id="3.30.70.270">
    <property type="match status" value="1"/>
</dbReference>
<dbReference type="EMBL" id="JAMTCD010000010">
    <property type="protein sequence ID" value="MCT7941997.1"/>
    <property type="molecule type" value="Genomic_DNA"/>
</dbReference>
<evidence type="ECO:0000256" key="4">
    <source>
        <dbReference type="SAM" id="Coils"/>
    </source>
</evidence>
<dbReference type="SUPFAM" id="SSF55073">
    <property type="entry name" value="Nucleotide cyclase"/>
    <property type="match status" value="1"/>
</dbReference>
<dbReference type="CDD" id="cd01949">
    <property type="entry name" value="GGDEF"/>
    <property type="match status" value="1"/>
</dbReference>
<dbReference type="InterPro" id="IPR029787">
    <property type="entry name" value="Nucleotide_cyclase"/>
</dbReference>
<sequence>MRLISHASYQPKLLFGLVLVILGWVLICQAHAAANQNQPAVRLSNSSITQIKLTDWLFIQTQNDIKDLPTLEQQPASTWRKVTRKDTQVIGVKDMWLRFSIYSPDDFQTRILALDNPLLDSIVLYHKINGSLVASTQMGDSLAFENRPLQSNTFLFPFALKPGETHQFLLKIDSNGSLNLPLVLWSPNDLTQVIETQNLNHGLQIGFLVAIGVFSLFIALASGSFSFSYYSGYVLSLALLMATIYGVSFRYLWPDWPHIQNVIIPFIIPMVMGFNLMFTEKVLLLKYHNLQMLRACRILAAISFALAFILPFISYRIAIQLLIYFVTLVCVILTIFAAMQVWAGQRNARLYGFGRVTLLISCIFSAGIYLGIFDINIALQTPIMLGVTLEVITMAAVLAIRYNDERKAKLRIQQQALEQAERLRVTREESLKAEAESNERLEQMVQERTLELEITLRELNEVNQKLTEQNTIDSLTGVKNRSVFDRRLIAEGRISRRQQTPMALLMLDIDKFKNINDQYGHLAGDHTLQIIAHSLSENLKRPTDLVSRFGGEEFAIILPNTDEDGAMQVAEIIRKAIEVLNIKWDSHDIPLTVSIGISVAIVDSDDHPTILLDQADKALYLAKRGGRNKVCLYSAESEAS</sequence>
<dbReference type="GO" id="GO:1902201">
    <property type="term" value="P:negative regulation of bacterial-type flagellum-dependent cell motility"/>
    <property type="evidence" value="ECO:0007669"/>
    <property type="project" value="TreeGrafter"/>
</dbReference>
<evidence type="ECO:0000256" key="1">
    <source>
        <dbReference type="ARBA" id="ARBA00001946"/>
    </source>
</evidence>
<accession>A0A9X2WN78</accession>
<dbReference type="InterPro" id="IPR050469">
    <property type="entry name" value="Diguanylate_Cyclase"/>
</dbReference>
<dbReference type="Pfam" id="PF07696">
    <property type="entry name" value="7TMR-DISMED2"/>
    <property type="match status" value="1"/>
</dbReference>
<keyword evidence="7" id="KW-0808">Transferase</keyword>
<comment type="caution">
    <text evidence="7">The sequence shown here is derived from an EMBL/GenBank/DDBJ whole genome shotgun (WGS) entry which is preliminary data.</text>
</comment>
<organism evidence="7 8">
    <name type="scientific">Shewanella holmiensis</name>
    <dbReference type="NCBI Taxonomy" id="2952222"/>
    <lineage>
        <taxon>Bacteria</taxon>
        <taxon>Pseudomonadati</taxon>
        <taxon>Pseudomonadota</taxon>
        <taxon>Gammaproteobacteria</taxon>
        <taxon>Alteromonadales</taxon>
        <taxon>Shewanellaceae</taxon>
        <taxon>Shewanella</taxon>
    </lineage>
</organism>
<keyword evidence="5" id="KW-1133">Transmembrane helix</keyword>
<feature type="transmembrane region" description="Helical" evidence="5">
    <location>
        <begin position="383"/>
        <end position="402"/>
    </location>
</feature>
<evidence type="ECO:0000256" key="5">
    <source>
        <dbReference type="SAM" id="Phobius"/>
    </source>
</evidence>
<dbReference type="FunFam" id="3.30.70.270:FF:000001">
    <property type="entry name" value="Diguanylate cyclase domain protein"/>
    <property type="match status" value="1"/>
</dbReference>
<dbReference type="Proteomes" id="UP001155546">
    <property type="component" value="Unassembled WGS sequence"/>
</dbReference>
<dbReference type="EC" id="2.7.7.65" evidence="2"/>
<feature type="transmembrane region" description="Helical" evidence="5">
    <location>
        <begin position="356"/>
        <end position="377"/>
    </location>
</feature>
<dbReference type="Pfam" id="PF07695">
    <property type="entry name" value="7TMR-DISM_7TM"/>
    <property type="match status" value="1"/>
</dbReference>
<keyword evidence="8" id="KW-1185">Reference proteome</keyword>
<comment type="cofactor">
    <cofactor evidence="1">
        <name>Mg(2+)</name>
        <dbReference type="ChEBI" id="CHEBI:18420"/>
    </cofactor>
</comment>
<gene>
    <name evidence="7" type="ORF">NE535_09370</name>
</gene>
<evidence type="ECO:0000313" key="7">
    <source>
        <dbReference type="EMBL" id="MCT7941997.1"/>
    </source>
</evidence>
<feature type="transmembrane region" description="Helical" evidence="5">
    <location>
        <begin position="259"/>
        <end position="278"/>
    </location>
</feature>